<dbReference type="InterPro" id="IPR027417">
    <property type="entry name" value="P-loop_NTPase"/>
</dbReference>
<dbReference type="Gene3D" id="3.40.50.300">
    <property type="entry name" value="P-loop containing nucleotide triphosphate hydrolases"/>
    <property type="match status" value="1"/>
</dbReference>
<evidence type="ECO:0000313" key="2">
    <source>
        <dbReference type="Proteomes" id="UP001142325"/>
    </source>
</evidence>
<accession>A0A9W6M8I8</accession>
<name>A0A9W6M8I8_9MICO</name>
<comment type="caution">
    <text evidence="1">The sequence shown here is derived from an EMBL/GenBank/DDBJ whole genome shotgun (WGS) entry which is preliminary data.</text>
</comment>
<organism evidence="1 2">
    <name type="scientific">Microbacterium keratanolyticum</name>
    <dbReference type="NCBI Taxonomy" id="67574"/>
    <lineage>
        <taxon>Bacteria</taxon>
        <taxon>Bacillati</taxon>
        <taxon>Actinomycetota</taxon>
        <taxon>Actinomycetes</taxon>
        <taxon>Micrococcales</taxon>
        <taxon>Microbacteriaceae</taxon>
        <taxon>Microbacterium</taxon>
    </lineage>
</organism>
<dbReference type="Proteomes" id="UP001142325">
    <property type="component" value="Unassembled WGS sequence"/>
</dbReference>
<dbReference type="RefSeq" id="WP_204939199.1">
    <property type="nucleotide sequence ID" value="NZ_BAAAUM010000001.1"/>
</dbReference>
<dbReference type="AlphaFoldDB" id="A0A9W6M8I8"/>
<sequence>MSQRVIVEALGALIEIDATARSAASFAAIQAAWAAGTSHRSPADATVAVSAEHDDDVMLSVLSTDVTLAALAHRRGELWMLHAAGLADEQGRTVALVAPSGTGKTTAARVLSRDLAYVSDESVGVDPQGGVVAYRKPLSIIEIDDAPKTQVSTATLPGVPWHPTSLRLAKIAVLDRDPEGPDEPVIMPLDLAEALALLGPQTSYFCDLPGGLRAAAALLEATGGAVRIRYREAETLRPVMRELLKSDPAHGVKPAERRALRDFTGSAPNDGRIRYHHAAMVDELLVDGGAIAVLRRGGEGGELRVLDGVGPAIWEAAHGADFEEIHANVVAVHGAPDGIDTRAVLADTLSELLRDGTLANEPSWCLADGVHWVTEQDRTTVFTTDGGNPAVVFEGVSHTIWQALAAEIAIPQSVLVRRVAKNADAVDDVRDDTVAILAKMNRQGLVGLT</sequence>
<evidence type="ECO:0000313" key="1">
    <source>
        <dbReference type="EMBL" id="GLK01568.1"/>
    </source>
</evidence>
<keyword evidence="2" id="KW-1185">Reference proteome</keyword>
<evidence type="ECO:0008006" key="3">
    <source>
        <dbReference type="Google" id="ProtNLM"/>
    </source>
</evidence>
<proteinExistence type="predicted"/>
<dbReference type="EMBL" id="BSET01000001">
    <property type="protein sequence ID" value="GLK01568.1"/>
    <property type="molecule type" value="Genomic_DNA"/>
</dbReference>
<dbReference type="SUPFAM" id="SSF52540">
    <property type="entry name" value="P-loop containing nucleoside triphosphate hydrolases"/>
    <property type="match status" value="1"/>
</dbReference>
<reference evidence="1" key="2">
    <citation type="submission" date="2023-01" db="EMBL/GenBank/DDBJ databases">
        <authorList>
            <person name="Sun Q."/>
            <person name="Evtushenko L."/>
        </authorList>
    </citation>
    <scope>NUCLEOTIDE SEQUENCE</scope>
    <source>
        <strain evidence="1">VKM Ac-1958</strain>
    </source>
</reference>
<gene>
    <name evidence="1" type="ORF">GCM10017596_12830</name>
</gene>
<reference evidence="1" key="1">
    <citation type="journal article" date="2014" name="Int. J. Syst. Evol. Microbiol.">
        <title>Complete genome sequence of Corynebacterium casei LMG S-19264T (=DSM 44701T), isolated from a smear-ripened cheese.</title>
        <authorList>
            <consortium name="US DOE Joint Genome Institute (JGI-PGF)"/>
            <person name="Walter F."/>
            <person name="Albersmeier A."/>
            <person name="Kalinowski J."/>
            <person name="Ruckert C."/>
        </authorList>
    </citation>
    <scope>NUCLEOTIDE SEQUENCE</scope>
    <source>
        <strain evidence="1">VKM Ac-1958</strain>
    </source>
</reference>
<protein>
    <recommendedName>
        <fullName evidence="3">Coenzyme PQQ synthesis protein D (PqqD)</fullName>
    </recommendedName>
</protein>